<keyword evidence="2" id="KW-1185">Reference proteome</keyword>
<organism evidence="1 2">
    <name type="scientific">Alternaria alternata</name>
    <name type="common">Alternaria rot fungus</name>
    <name type="synonym">Torula alternata</name>
    <dbReference type="NCBI Taxonomy" id="5599"/>
    <lineage>
        <taxon>Eukaryota</taxon>
        <taxon>Fungi</taxon>
        <taxon>Dikarya</taxon>
        <taxon>Ascomycota</taxon>
        <taxon>Pezizomycotina</taxon>
        <taxon>Dothideomycetes</taxon>
        <taxon>Pleosporomycetidae</taxon>
        <taxon>Pleosporales</taxon>
        <taxon>Pleosporineae</taxon>
        <taxon>Pleosporaceae</taxon>
        <taxon>Alternaria</taxon>
        <taxon>Alternaria sect. Alternaria</taxon>
        <taxon>Alternaria alternata complex</taxon>
    </lineage>
</organism>
<dbReference type="RefSeq" id="XP_018387062.1">
    <property type="nucleotide sequence ID" value="XM_018533323.1"/>
</dbReference>
<proteinExistence type="predicted"/>
<dbReference type="AlphaFoldDB" id="A0A177DR90"/>
<gene>
    <name evidence="1" type="ORF">CC77DRAFT_831319</name>
</gene>
<dbReference type="KEGG" id="aalt:CC77DRAFT_831319"/>
<dbReference type="EMBL" id="KV441476">
    <property type="protein sequence ID" value="OAG21641.1"/>
    <property type="molecule type" value="Genomic_DNA"/>
</dbReference>
<name>A0A177DR90_ALTAL</name>
<dbReference type="Proteomes" id="UP000077248">
    <property type="component" value="Unassembled WGS sequence"/>
</dbReference>
<protein>
    <submittedName>
        <fullName evidence="1">Uncharacterized protein</fullName>
    </submittedName>
</protein>
<reference evidence="1 2" key="1">
    <citation type="submission" date="2016-05" db="EMBL/GenBank/DDBJ databases">
        <title>Comparative analysis of secretome profiles of manganese(II)-oxidizing ascomycete fungi.</title>
        <authorList>
            <consortium name="DOE Joint Genome Institute"/>
            <person name="Zeiner C.A."/>
            <person name="Purvine S.O."/>
            <person name="Zink E.M."/>
            <person name="Wu S."/>
            <person name="Pasa-Tolic L."/>
            <person name="Chaput D.L."/>
            <person name="Haridas S."/>
            <person name="Grigoriev I.V."/>
            <person name="Santelli C.M."/>
            <person name="Hansel C.M."/>
        </authorList>
    </citation>
    <scope>NUCLEOTIDE SEQUENCE [LARGE SCALE GENOMIC DNA]</scope>
    <source>
        <strain evidence="1 2">SRC1lrK2f</strain>
    </source>
</reference>
<evidence type="ECO:0000313" key="2">
    <source>
        <dbReference type="Proteomes" id="UP000077248"/>
    </source>
</evidence>
<dbReference type="VEuPathDB" id="FungiDB:CC77DRAFT_831319"/>
<sequence length="161" mass="18703">MFFSFSLHSRRFSIHTLSHFSPRNNFTRNSTYQSIARGFSRYSIWQATAERSIYGLVANSDTIMVLHRGGTTYIVHVMVYSFAGAIASSEREPCSTLLCSICSAIFDIEEYYVWTMRRVTQVNYLPFRSRWLSSPSPRLHVPIITRRQVGYSIVFHSNHFL</sequence>
<evidence type="ECO:0000313" key="1">
    <source>
        <dbReference type="EMBL" id="OAG21641.1"/>
    </source>
</evidence>
<accession>A0A177DR90</accession>
<dbReference type="GeneID" id="29118917"/>